<proteinExistence type="predicted"/>
<accession>A0ABU0MPK1</accession>
<reference evidence="2 3" key="1">
    <citation type="submission" date="2023-07" db="EMBL/GenBank/DDBJ databases">
        <title>Genomic Encyclopedia of Type Strains, Phase IV (KMG-IV): sequencing the most valuable type-strain genomes for metagenomic binning, comparative biology and taxonomic classification.</title>
        <authorList>
            <person name="Goeker M."/>
        </authorList>
    </citation>
    <scope>NUCLEOTIDE SEQUENCE [LARGE SCALE GENOMIC DNA]</scope>
    <source>
        <strain evidence="2 3">DSM 19922</strain>
    </source>
</reference>
<gene>
    <name evidence="2" type="ORF">QO018_004286</name>
</gene>
<name>A0ABU0MPK1_9PROT</name>
<dbReference type="InterPro" id="IPR021865">
    <property type="entry name" value="Peptidase_G2"/>
</dbReference>
<dbReference type="Proteomes" id="UP001244552">
    <property type="component" value="Unassembled WGS sequence"/>
</dbReference>
<dbReference type="RefSeq" id="WP_209985966.1">
    <property type="nucleotide sequence ID" value="NZ_JAGINO010000017.1"/>
</dbReference>
<evidence type="ECO:0000259" key="1">
    <source>
        <dbReference type="Pfam" id="PF11962"/>
    </source>
</evidence>
<dbReference type="Pfam" id="PF11962">
    <property type="entry name" value="Peptidase_G2"/>
    <property type="match status" value="2"/>
</dbReference>
<sequence length="537" mass="54700">MALLPIRGANEPAEQYLDRLMPPLREAIASLTPGPSNTAVDGAGNVYVSPAAPPGVVPKLGRAAKIVKIDTENLVDGAVKLAQTDIPTLVLANRVVAGDAIVLSLLAGDIEAIEARIDNLIVNDANIANLSASKITAGEIAVDLTLYAAEILGGRISITGGTQQLAYFQTSAGTFAGRFEQSGTGGGVSVICNNGSFAGNGLDVQTSGSGKGVAANSSGGYAVHGVSATNDAVRGECGDGTHAGVYGRGGANGVYGIASNVGARGVYGYHNGSSGAGAPGDAGVWGKSDGGYGVVGQGDKAGVYGSVTSGGYAGQFRADSGVALYAQKFGSSGTLAQYYVQNGSYSGSLHALMCDRSGSSAYNFLVCQSNFASGADTEFVVNGAGQVASDGGTTMSSPADYAEYFESLSGDAIPVGTTVVLVGERVRPATADDPPDDIIGVIRPVGTSTVVGAAAWNHWSGKYLRDAYDAPALDGDGARVLSPAFDPDRPYTPREQRPEWVIVGLLGQVAITAGQPVNSRWRKLADASETVERWFIR</sequence>
<evidence type="ECO:0000313" key="3">
    <source>
        <dbReference type="Proteomes" id="UP001244552"/>
    </source>
</evidence>
<feature type="domain" description="Peptidase G2 IMC autoproteolytic cleavage" evidence="1">
    <location>
        <begin position="482"/>
        <end position="512"/>
    </location>
</feature>
<organism evidence="2 3">
    <name type="scientific">Azospirillum picis</name>
    <dbReference type="NCBI Taxonomy" id="488438"/>
    <lineage>
        <taxon>Bacteria</taxon>
        <taxon>Pseudomonadati</taxon>
        <taxon>Pseudomonadota</taxon>
        <taxon>Alphaproteobacteria</taxon>
        <taxon>Rhodospirillales</taxon>
        <taxon>Azospirillaceae</taxon>
        <taxon>Azospirillum</taxon>
    </lineage>
</organism>
<comment type="caution">
    <text evidence="2">The sequence shown here is derived from an EMBL/GenBank/DDBJ whole genome shotgun (WGS) entry which is preliminary data.</text>
</comment>
<feature type="domain" description="Peptidase G2 IMC autoproteolytic cleavage" evidence="1">
    <location>
        <begin position="384"/>
        <end position="468"/>
    </location>
</feature>
<dbReference type="Gene3D" id="2.40.300.10">
    <property type="entry name" value="Head decoration protein D"/>
    <property type="match status" value="2"/>
</dbReference>
<protein>
    <recommendedName>
        <fullName evidence="1">Peptidase G2 IMC autoproteolytic cleavage domain-containing protein</fullName>
    </recommendedName>
</protein>
<evidence type="ECO:0000313" key="2">
    <source>
        <dbReference type="EMBL" id="MDQ0535408.1"/>
    </source>
</evidence>
<keyword evidence="3" id="KW-1185">Reference proteome</keyword>
<dbReference type="EMBL" id="JAUSVU010000017">
    <property type="protein sequence ID" value="MDQ0535408.1"/>
    <property type="molecule type" value="Genomic_DNA"/>
</dbReference>